<dbReference type="EnsemblMetazoa" id="AARA015663-RA">
    <property type="protein sequence ID" value="AARA015663-PA"/>
    <property type="gene ID" value="AARA015663"/>
</dbReference>
<protein>
    <recommendedName>
        <fullName evidence="3">Protein sleepless</fullName>
    </recommendedName>
</protein>
<proteinExistence type="predicted"/>
<name>A0A182II76_ANOAR</name>
<evidence type="ECO:0000313" key="2">
    <source>
        <dbReference type="Proteomes" id="UP000075840"/>
    </source>
</evidence>
<reference evidence="1" key="1">
    <citation type="submission" date="2022-08" db="UniProtKB">
        <authorList>
            <consortium name="EnsemblMetazoa"/>
        </authorList>
    </citation>
    <scope>IDENTIFICATION</scope>
    <source>
        <strain evidence="1">Dongola</strain>
    </source>
</reference>
<dbReference type="GeneID" id="120898207"/>
<accession>A0A182II76</accession>
<keyword evidence="2" id="KW-1185">Reference proteome</keyword>
<dbReference type="VEuPathDB" id="VectorBase:AARA015663"/>
<dbReference type="AlphaFoldDB" id="A0A182II76"/>
<evidence type="ECO:0000313" key="1">
    <source>
        <dbReference type="EnsemblMetazoa" id="AARA015663-PA"/>
    </source>
</evidence>
<evidence type="ECO:0008006" key="3">
    <source>
        <dbReference type="Google" id="ProtNLM"/>
    </source>
</evidence>
<dbReference type="RefSeq" id="XP_040159679.1">
    <property type="nucleotide sequence ID" value="XM_040303745.1"/>
</dbReference>
<dbReference type="KEGG" id="aara:120898207"/>
<dbReference type="PROSITE" id="PS51257">
    <property type="entry name" value="PROKAR_LIPOPROTEIN"/>
    <property type="match status" value="1"/>
</dbReference>
<dbReference type="VEuPathDB" id="VectorBase:AARA21_000555"/>
<organism evidence="1 2">
    <name type="scientific">Anopheles arabiensis</name>
    <name type="common">Mosquito</name>
    <dbReference type="NCBI Taxonomy" id="7173"/>
    <lineage>
        <taxon>Eukaryota</taxon>
        <taxon>Metazoa</taxon>
        <taxon>Ecdysozoa</taxon>
        <taxon>Arthropoda</taxon>
        <taxon>Hexapoda</taxon>
        <taxon>Insecta</taxon>
        <taxon>Pterygota</taxon>
        <taxon>Neoptera</taxon>
        <taxon>Endopterygota</taxon>
        <taxon>Diptera</taxon>
        <taxon>Nematocera</taxon>
        <taxon>Culicoidea</taxon>
        <taxon>Culicidae</taxon>
        <taxon>Anophelinae</taxon>
        <taxon>Anopheles</taxon>
    </lineage>
</organism>
<dbReference type="Proteomes" id="UP000075840">
    <property type="component" value="Unassembled WGS sequence"/>
</dbReference>
<dbReference type="EMBL" id="APCN01000817">
    <property type="status" value="NOT_ANNOTATED_CDS"/>
    <property type="molecule type" value="Genomic_DNA"/>
</dbReference>
<sequence length="146" mass="15855">MTHFRQILAGVLVLCIVQNATSLSCYSCDHTESESMCEENLVECDASMASLGMVRVAAFKPTIQIIQSPAMRCFELVVQDNDNTLRARGCSYDTVDVCPGEVRIGVQTGCRWCNEHDGCNSAGSFKASVLVIASLLVVGVLQKVFQ</sequence>